<dbReference type="EMBL" id="LWCA01001031">
    <property type="protein sequence ID" value="OAF66116.1"/>
    <property type="molecule type" value="Genomic_DNA"/>
</dbReference>
<keyword evidence="14" id="KW-1185">Reference proteome</keyword>
<protein>
    <submittedName>
        <fullName evidence="13">Solute carrier family 25 member 8</fullName>
    </submittedName>
</protein>
<comment type="subcellular location">
    <subcellularLocation>
        <location evidence="1">Mitochondrion inner membrane</location>
        <topology evidence="1">Multi-pass membrane protein</topology>
    </subcellularLocation>
</comment>
<evidence type="ECO:0000256" key="2">
    <source>
        <dbReference type="ARBA" id="ARBA00006375"/>
    </source>
</evidence>
<organism evidence="13 14">
    <name type="scientific">Intoshia linei</name>
    <dbReference type="NCBI Taxonomy" id="1819745"/>
    <lineage>
        <taxon>Eukaryota</taxon>
        <taxon>Metazoa</taxon>
        <taxon>Spiralia</taxon>
        <taxon>Lophotrochozoa</taxon>
        <taxon>Mesozoa</taxon>
        <taxon>Orthonectida</taxon>
        <taxon>Rhopaluridae</taxon>
        <taxon>Intoshia</taxon>
    </lineage>
</organism>
<gene>
    <name evidence="13" type="ORF">A3Q56_06155</name>
</gene>
<keyword evidence="10" id="KW-0175">Coiled coil</keyword>
<dbReference type="PANTHER" id="PTHR45618">
    <property type="entry name" value="MITOCHONDRIAL DICARBOXYLATE CARRIER-RELATED"/>
    <property type="match status" value="1"/>
</dbReference>
<keyword evidence="7 8" id="KW-0472">Membrane</keyword>
<dbReference type="GO" id="GO:0005743">
    <property type="term" value="C:mitochondrial inner membrane"/>
    <property type="evidence" value="ECO:0007669"/>
    <property type="project" value="UniProtKB-SubCell"/>
</dbReference>
<keyword evidence="4 8" id="KW-0812">Transmembrane</keyword>
<dbReference type="InterPro" id="IPR018108">
    <property type="entry name" value="MCP_transmembrane"/>
</dbReference>
<dbReference type="OrthoDB" id="448427at2759"/>
<reference evidence="13 14" key="1">
    <citation type="submission" date="2016-04" db="EMBL/GenBank/DDBJ databases">
        <title>The genome of Intoshia linei affirms orthonectids as highly simplified spiralians.</title>
        <authorList>
            <person name="Mikhailov K.V."/>
            <person name="Slusarev G.S."/>
            <person name="Nikitin M.A."/>
            <person name="Logacheva M.D."/>
            <person name="Penin A."/>
            <person name="Aleoshin V."/>
            <person name="Panchin Y.V."/>
        </authorList>
    </citation>
    <scope>NUCLEOTIDE SEQUENCE [LARGE SCALE GENOMIC DNA]</scope>
    <source>
        <strain evidence="13">Intl2013</strain>
        <tissue evidence="13">Whole animal</tissue>
    </source>
</reference>
<evidence type="ECO:0000256" key="9">
    <source>
        <dbReference type="RuleBase" id="RU000488"/>
    </source>
</evidence>
<dbReference type="SUPFAM" id="SSF103506">
    <property type="entry name" value="Mitochondrial carrier"/>
    <property type="match status" value="1"/>
</dbReference>
<keyword evidence="3 9" id="KW-0813">Transport</keyword>
<evidence type="ECO:0000256" key="6">
    <source>
        <dbReference type="ARBA" id="ARBA00022989"/>
    </source>
</evidence>
<feature type="region of interest" description="Disordered" evidence="11">
    <location>
        <begin position="93"/>
        <end position="116"/>
    </location>
</feature>
<evidence type="ECO:0000256" key="3">
    <source>
        <dbReference type="ARBA" id="ARBA00022448"/>
    </source>
</evidence>
<evidence type="ECO:0000313" key="13">
    <source>
        <dbReference type="EMBL" id="OAF66116.1"/>
    </source>
</evidence>
<evidence type="ECO:0000256" key="4">
    <source>
        <dbReference type="ARBA" id="ARBA00022692"/>
    </source>
</evidence>
<dbReference type="PROSITE" id="PS50222">
    <property type="entry name" value="EF_HAND_2"/>
    <property type="match status" value="1"/>
</dbReference>
<dbReference type="AlphaFoldDB" id="A0A177AVU8"/>
<dbReference type="InterPro" id="IPR050391">
    <property type="entry name" value="Mito_Metabolite_Transporter"/>
</dbReference>
<evidence type="ECO:0000256" key="8">
    <source>
        <dbReference type="PROSITE-ProRule" id="PRU00282"/>
    </source>
</evidence>
<evidence type="ECO:0000259" key="12">
    <source>
        <dbReference type="PROSITE" id="PS50222"/>
    </source>
</evidence>
<feature type="repeat" description="Solcar" evidence="8">
    <location>
        <begin position="316"/>
        <end position="412"/>
    </location>
</feature>
<dbReference type="InterPro" id="IPR023395">
    <property type="entry name" value="MCP_dom_sf"/>
</dbReference>
<keyword evidence="5" id="KW-0677">Repeat</keyword>
<dbReference type="Proteomes" id="UP000078046">
    <property type="component" value="Unassembled WGS sequence"/>
</dbReference>
<evidence type="ECO:0000256" key="10">
    <source>
        <dbReference type="SAM" id="Coils"/>
    </source>
</evidence>
<evidence type="ECO:0000256" key="1">
    <source>
        <dbReference type="ARBA" id="ARBA00004448"/>
    </source>
</evidence>
<dbReference type="InterPro" id="IPR002048">
    <property type="entry name" value="EF_hand_dom"/>
</dbReference>
<feature type="coiled-coil region" evidence="10">
    <location>
        <begin position="215"/>
        <end position="277"/>
    </location>
</feature>
<dbReference type="GO" id="GO:0005509">
    <property type="term" value="F:calcium ion binding"/>
    <property type="evidence" value="ECO:0007669"/>
    <property type="project" value="InterPro"/>
</dbReference>
<evidence type="ECO:0000313" key="14">
    <source>
        <dbReference type="Proteomes" id="UP000078046"/>
    </source>
</evidence>
<dbReference type="SUPFAM" id="SSF47473">
    <property type="entry name" value="EF-hand"/>
    <property type="match status" value="1"/>
</dbReference>
<dbReference type="Gene3D" id="1.50.40.10">
    <property type="entry name" value="Mitochondrial carrier domain"/>
    <property type="match status" value="1"/>
</dbReference>
<feature type="domain" description="EF-hand" evidence="12">
    <location>
        <begin position="7"/>
        <end position="42"/>
    </location>
</feature>
<evidence type="ECO:0000256" key="5">
    <source>
        <dbReference type="ARBA" id="ARBA00022737"/>
    </source>
</evidence>
<comment type="caution">
    <text evidence="13">The sequence shown here is derived from an EMBL/GenBank/DDBJ whole genome shotgun (WGS) entry which is preliminary data.</text>
</comment>
<comment type="similarity">
    <text evidence="2 9">Belongs to the mitochondrial carrier (TC 2.A.29) family.</text>
</comment>
<accession>A0A177AVU8</accession>
<keyword evidence="6" id="KW-1133">Transmembrane helix</keyword>
<sequence length="585" mass="67518">MSTRRRYLINKLKHIFESCDTEKKGYLTVNQFTNYCNANLCDKNELDSNITSNLVILLDPENSGCIYFNKFKIHIDTFLESNEIEKRQNMISTHSQDIKNHSSDSDSDINQDGLDSNKSSFYRSTFHRYTKSNESCKDIKKEIPSNVSNQFKLIVENDIYDLSDELKLVKNQLNELTQRQGSNDSKQYLIKNQNGEIMDSILDLEYKTTELNLSKKENLKCIEALREKNKELNNDIIEYKERNIELEIENHNMLKEKNDLSNEMKNKINEVKRINDIMNNSVNEICLDCQDYIKKIDTLKEINETLQCHSELAELKNVNSALIRIELVTLKITYKLKSELELKKINKNAKKTKSMVQRQVEQNKKNNLLNLSIKIVRNNGPFALYSGLPASMLRQMTSTASRFGVYELIKQNYTSDNKKFSLIDKIMSASVGGLVAGIVGCPADVINVRMQTDAISENKRYKNLLDAFKKIYKINGISQFFNGCSMASTRAIFITVAQLATYDEFKGFIVQRTTYFKDDEKITHLTASLIAKFNDFYLSLKKLGIFGFFKGFVPAFVRLGPHTILTFMFMEQLRLKFGYIDSAVL</sequence>
<dbReference type="InterPro" id="IPR011992">
    <property type="entry name" value="EF-hand-dom_pair"/>
</dbReference>
<dbReference type="PROSITE" id="PS50920">
    <property type="entry name" value="SOLCAR"/>
    <property type="match status" value="2"/>
</dbReference>
<evidence type="ECO:0000256" key="11">
    <source>
        <dbReference type="SAM" id="MobiDB-lite"/>
    </source>
</evidence>
<dbReference type="Gene3D" id="1.10.238.10">
    <property type="entry name" value="EF-hand"/>
    <property type="match status" value="1"/>
</dbReference>
<evidence type="ECO:0000256" key="7">
    <source>
        <dbReference type="ARBA" id="ARBA00023136"/>
    </source>
</evidence>
<name>A0A177AVU8_9BILA</name>
<dbReference type="Pfam" id="PF00153">
    <property type="entry name" value="Mito_carr"/>
    <property type="match status" value="3"/>
</dbReference>
<feature type="repeat" description="Solcar" evidence="8">
    <location>
        <begin position="424"/>
        <end position="508"/>
    </location>
</feature>
<proteinExistence type="inferred from homology"/>